<dbReference type="InterPro" id="IPR013922">
    <property type="entry name" value="Cyclin_PHO80-like"/>
</dbReference>
<dbReference type="GO" id="GO:0016538">
    <property type="term" value="F:cyclin-dependent protein serine/threonine kinase regulator activity"/>
    <property type="evidence" value="ECO:0007669"/>
    <property type="project" value="TreeGrafter"/>
</dbReference>
<feature type="compositionally biased region" description="Polar residues" evidence="1">
    <location>
        <begin position="1"/>
        <end position="17"/>
    </location>
</feature>
<dbReference type="OrthoDB" id="10250320at2759"/>
<dbReference type="Pfam" id="PF08613">
    <property type="entry name" value="Cyclin"/>
    <property type="match status" value="1"/>
</dbReference>
<dbReference type="GO" id="GO:0005634">
    <property type="term" value="C:nucleus"/>
    <property type="evidence" value="ECO:0007669"/>
    <property type="project" value="TreeGrafter"/>
</dbReference>
<accession>L8H4Y3</accession>
<dbReference type="GO" id="GO:0019901">
    <property type="term" value="F:protein kinase binding"/>
    <property type="evidence" value="ECO:0007669"/>
    <property type="project" value="InterPro"/>
</dbReference>
<dbReference type="OMA" id="FWPENIY"/>
<dbReference type="AlphaFoldDB" id="L8H4Y3"/>
<feature type="compositionally biased region" description="Basic and acidic residues" evidence="1">
    <location>
        <begin position="60"/>
        <end position="77"/>
    </location>
</feature>
<proteinExistence type="predicted"/>
<feature type="region of interest" description="Disordered" evidence="1">
    <location>
        <begin position="1"/>
        <end position="77"/>
    </location>
</feature>
<dbReference type="VEuPathDB" id="AmoebaDB:ACA1_117030"/>
<evidence type="ECO:0000313" key="2">
    <source>
        <dbReference type="EMBL" id="ELR20230.1"/>
    </source>
</evidence>
<name>L8H4Y3_ACACF</name>
<dbReference type="Proteomes" id="UP000011083">
    <property type="component" value="Unassembled WGS sequence"/>
</dbReference>
<gene>
    <name evidence="2" type="ORF">ACA1_117030</name>
</gene>
<dbReference type="PANTHER" id="PTHR15615">
    <property type="match status" value="1"/>
</dbReference>
<dbReference type="GO" id="GO:0000307">
    <property type="term" value="C:cyclin-dependent protein kinase holoenzyme complex"/>
    <property type="evidence" value="ECO:0007669"/>
    <property type="project" value="TreeGrafter"/>
</dbReference>
<dbReference type="KEGG" id="acan:ACA1_117030"/>
<dbReference type="RefSeq" id="XP_004342340.1">
    <property type="nucleotide sequence ID" value="XM_004342291.1"/>
</dbReference>
<evidence type="ECO:0000313" key="3">
    <source>
        <dbReference type="Proteomes" id="UP000011083"/>
    </source>
</evidence>
<keyword evidence="3" id="KW-1185">Reference proteome</keyword>
<dbReference type="GeneID" id="14921077"/>
<evidence type="ECO:0000256" key="1">
    <source>
        <dbReference type="SAM" id="MobiDB-lite"/>
    </source>
</evidence>
<organism evidence="2 3">
    <name type="scientific">Acanthamoeba castellanii (strain ATCC 30010 / Neff)</name>
    <dbReference type="NCBI Taxonomy" id="1257118"/>
    <lineage>
        <taxon>Eukaryota</taxon>
        <taxon>Amoebozoa</taxon>
        <taxon>Discosea</taxon>
        <taxon>Longamoebia</taxon>
        <taxon>Centramoebida</taxon>
        <taxon>Acanthamoebidae</taxon>
        <taxon>Acanthamoeba</taxon>
    </lineage>
</organism>
<dbReference type="EMBL" id="KB007926">
    <property type="protein sequence ID" value="ELR20230.1"/>
    <property type="molecule type" value="Genomic_DNA"/>
</dbReference>
<dbReference type="PANTHER" id="PTHR15615:SF108">
    <property type="entry name" value="PROTEIN CNPPD1"/>
    <property type="match status" value="1"/>
</dbReference>
<feature type="compositionally biased region" description="Low complexity" evidence="1">
    <location>
        <begin position="26"/>
        <end position="36"/>
    </location>
</feature>
<reference evidence="2 3" key="1">
    <citation type="journal article" date="2013" name="Genome Biol.">
        <title>Genome of Acanthamoeba castellanii highlights extensive lateral gene transfer and early evolution of tyrosine kinase signaling.</title>
        <authorList>
            <person name="Clarke M."/>
            <person name="Lohan A.J."/>
            <person name="Liu B."/>
            <person name="Lagkouvardos I."/>
            <person name="Roy S."/>
            <person name="Zafar N."/>
            <person name="Bertelli C."/>
            <person name="Schilde C."/>
            <person name="Kianianmomeni A."/>
            <person name="Burglin T.R."/>
            <person name="Frech C."/>
            <person name="Turcotte B."/>
            <person name="Kopec K.O."/>
            <person name="Synnott J.M."/>
            <person name="Choo C."/>
            <person name="Paponov I."/>
            <person name="Finkler A."/>
            <person name="Soon Heng Tan C."/>
            <person name="Hutchins A.P."/>
            <person name="Weinmeier T."/>
            <person name="Rattei T."/>
            <person name="Chu J.S."/>
            <person name="Gimenez G."/>
            <person name="Irimia M."/>
            <person name="Rigden D.J."/>
            <person name="Fitzpatrick D.A."/>
            <person name="Lorenzo-Morales J."/>
            <person name="Bateman A."/>
            <person name="Chiu C.H."/>
            <person name="Tang P."/>
            <person name="Hegemann P."/>
            <person name="Fromm H."/>
            <person name="Raoult D."/>
            <person name="Greub G."/>
            <person name="Miranda-Saavedra D."/>
            <person name="Chen N."/>
            <person name="Nash P."/>
            <person name="Ginger M.L."/>
            <person name="Horn M."/>
            <person name="Schaap P."/>
            <person name="Caler L."/>
            <person name="Loftus B."/>
        </authorList>
    </citation>
    <scope>NUCLEOTIDE SEQUENCE [LARGE SCALE GENOMIC DNA]</scope>
    <source>
        <strain evidence="2 3">Neff</strain>
    </source>
</reference>
<protein>
    <submittedName>
        <fullName evidence="2">Cyclin protein</fullName>
    </submittedName>
</protein>
<sequence>MSQVQVVSNTQAWNSSALGCGPVEPVVSRVSSSSSSTAGGVSKLRHRSRVQENNNSSSSNKEKEVQPTTDERALRDESKAARRLLQKKQDAIMTLAQERFGNEAQAKQEVLHAYAKLAVKWFQKTTEGQTFDAKKVEKQIQQTLEVFSNFLKEWRMDYLLLPALIYVERYFKVLGSISYQYVFDLFLTAVVLSIKFWHDPVIANTTFSKIFDIPTNVLTFNELNFLYAVDYNLVLDQEHVQVFTRRLVF</sequence>
<dbReference type="Gene3D" id="1.10.472.10">
    <property type="entry name" value="Cyclin-like"/>
    <property type="match status" value="1"/>
</dbReference>